<reference evidence="4" key="1">
    <citation type="submission" date="2019-09" db="EMBL/GenBank/DDBJ databases">
        <title>Antimicrobial potential of Antarctic Bacteria.</title>
        <authorList>
            <person name="Benaud N."/>
            <person name="Edwards R.J."/>
            <person name="Ferrari B.C."/>
        </authorList>
    </citation>
    <scope>NUCLEOTIDE SEQUENCE [LARGE SCALE GENOMIC DNA]</scope>
    <source>
        <strain evidence="4">SPB151</strain>
    </source>
</reference>
<dbReference type="Gene3D" id="1.10.1660.10">
    <property type="match status" value="1"/>
</dbReference>
<dbReference type="PRINTS" id="PR00040">
    <property type="entry name" value="HTHMERR"/>
</dbReference>
<dbReference type="PANTHER" id="PTHR30204">
    <property type="entry name" value="REDOX-CYCLING DRUG-SENSING TRANSCRIPTIONAL ACTIVATOR SOXR"/>
    <property type="match status" value="1"/>
</dbReference>
<sequence length="210" mass="22629">MWIAELSRQTEVPVATIKFYLREGLLTAGESVGATRARYDDAHVRRLRLIRALVGAGGLSLARVRGVLSAVDEETRELHDVLGTAHGALIPETIEASPESLQKVDELLTDHGWLVDENAPDRALLASALDALEKVGYQLDSTLLDTYLVAAEQVGNADVAHLPTDDRAHTVESTVIVTALGGPVLLALRRLAQQNASARRYGAVRGRPCP</sequence>
<protein>
    <submittedName>
        <fullName evidence="3">MerR family transcriptional regulator</fullName>
    </submittedName>
</protein>
<dbReference type="GO" id="GO:0003700">
    <property type="term" value="F:DNA-binding transcription factor activity"/>
    <property type="evidence" value="ECO:0007669"/>
    <property type="project" value="InterPro"/>
</dbReference>
<dbReference type="InterPro" id="IPR000551">
    <property type="entry name" value="MerR-type_HTH_dom"/>
</dbReference>
<name>A0A7G6X0R9_9ACTN</name>
<dbReference type="SUPFAM" id="SSF46955">
    <property type="entry name" value="Putative DNA-binding domain"/>
    <property type="match status" value="1"/>
</dbReference>
<dbReference type="PROSITE" id="PS50937">
    <property type="entry name" value="HTH_MERR_2"/>
    <property type="match status" value="1"/>
</dbReference>
<gene>
    <name evidence="3" type="ORF">F1D05_20345</name>
</gene>
<evidence type="ECO:0000256" key="1">
    <source>
        <dbReference type="ARBA" id="ARBA00023125"/>
    </source>
</evidence>
<feature type="domain" description="HTH merR-type" evidence="2">
    <location>
        <begin position="1"/>
        <end position="70"/>
    </location>
</feature>
<dbReference type="AlphaFoldDB" id="A0A7G6X0R9"/>
<accession>A0A7G6X0R9</accession>
<proteinExistence type="predicted"/>
<evidence type="ECO:0000313" key="3">
    <source>
        <dbReference type="EMBL" id="QNE19834.1"/>
    </source>
</evidence>
<dbReference type="RefSeq" id="WP_185441775.1">
    <property type="nucleotide sequence ID" value="NZ_CP043661.1"/>
</dbReference>
<evidence type="ECO:0000259" key="2">
    <source>
        <dbReference type="PROSITE" id="PS50937"/>
    </source>
</evidence>
<dbReference type="Pfam" id="PF13411">
    <property type="entry name" value="MerR_1"/>
    <property type="match status" value="1"/>
</dbReference>
<dbReference type="InterPro" id="IPR047057">
    <property type="entry name" value="MerR_fam"/>
</dbReference>
<keyword evidence="4" id="KW-1185">Reference proteome</keyword>
<organism evidence="3 4">
    <name type="scientific">Kribbella qitaiheensis</name>
    <dbReference type="NCBI Taxonomy" id="1544730"/>
    <lineage>
        <taxon>Bacteria</taxon>
        <taxon>Bacillati</taxon>
        <taxon>Actinomycetota</taxon>
        <taxon>Actinomycetes</taxon>
        <taxon>Propionibacteriales</taxon>
        <taxon>Kribbellaceae</taxon>
        <taxon>Kribbella</taxon>
    </lineage>
</organism>
<reference evidence="3 4" key="2">
    <citation type="journal article" date="2020" name="Microbiol. Resour. Announc.">
        <title>Antarctic desert soil bacteria exhibit high novel natural product potential, evaluated through long-read genome sequencing and comparative genomics.</title>
        <authorList>
            <person name="Benaud N."/>
            <person name="Edwards R.J."/>
            <person name="Amos T.G."/>
            <person name="D'Agostino P.M."/>
            <person name="Gutierrez-Chavez C."/>
            <person name="Montgomery K."/>
            <person name="Nicetic I."/>
            <person name="Ferrari B.C."/>
        </authorList>
    </citation>
    <scope>NUCLEOTIDE SEQUENCE [LARGE SCALE GENOMIC DNA]</scope>
    <source>
        <strain evidence="3 4">SPB151</strain>
    </source>
</reference>
<dbReference type="Proteomes" id="UP000515563">
    <property type="component" value="Chromosome"/>
</dbReference>
<dbReference type="KEGG" id="kqi:F1D05_20345"/>
<dbReference type="InterPro" id="IPR009061">
    <property type="entry name" value="DNA-bd_dom_put_sf"/>
</dbReference>
<dbReference type="SMART" id="SM00422">
    <property type="entry name" value="HTH_MERR"/>
    <property type="match status" value="1"/>
</dbReference>
<dbReference type="PANTHER" id="PTHR30204:SF98">
    <property type="entry name" value="HTH-TYPE TRANSCRIPTIONAL REGULATOR ADHR"/>
    <property type="match status" value="1"/>
</dbReference>
<dbReference type="GO" id="GO:0003677">
    <property type="term" value="F:DNA binding"/>
    <property type="evidence" value="ECO:0007669"/>
    <property type="project" value="UniProtKB-KW"/>
</dbReference>
<dbReference type="EMBL" id="CP043661">
    <property type="protein sequence ID" value="QNE19834.1"/>
    <property type="molecule type" value="Genomic_DNA"/>
</dbReference>
<keyword evidence="1" id="KW-0238">DNA-binding</keyword>
<evidence type="ECO:0000313" key="4">
    <source>
        <dbReference type="Proteomes" id="UP000515563"/>
    </source>
</evidence>